<feature type="region of interest" description="Disordered" evidence="1">
    <location>
        <begin position="211"/>
        <end position="269"/>
    </location>
</feature>
<evidence type="ECO:0000313" key="3">
    <source>
        <dbReference type="EMBL" id="KAJ5145508.1"/>
    </source>
</evidence>
<dbReference type="AlphaFoldDB" id="A0A9W9LB74"/>
<feature type="domain" description="AHC1-like C2H2 zinc-finger" evidence="2">
    <location>
        <begin position="273"/>
        <end position="321"/>
    </location>
</feature>
<proteinExistence type="predicted"/>
<feature type="compositionally biased region" description="Basic and acidic residues" evidence="1">
    <location>
        <begin position="557"/>
        <end position="575"/>
    </location>
</feature>
<feature type="region of interest" description="Disordered" evidence="1">
    <location>
        <begin position="538"/>
        <end position="708"/>
    </location>
</feature>
<keyword evidence="4" id="KW-1185">Reference proteome</keyword>
<organism evidence="3 4">
    <name type="scientific">Penicillium bovifimosum</name>
    <dbReference type="NCBI Taxonomy" id="126998"/>
    <lineage>
        <taxon>Eukaryota</taxon>
        <taxon>Fungi</taxon>
        <taxon>Dikarya</taxon>
        <taxon>Ascomycota</taxon>
        <taxon>Pezizomycotina</taxon>
        <taxon>Eurotiomycetes</taxon>
        <taxon>Eurotiomycetidae</taxon>
        <taxon>Eurotiales</taxon>
        <taxon>Aspergillaceae</taxon>
        <taxon>Penicillium</taxon>
    </lineage>
</organism>
<feature type="compositionally biased region" description="Basic and acidic residues" evidence="1">
    <location>
        <begin position="211"/>
        <end position="228"/>
    </location>
</feature>
<feature type="region of interest" description="Disordered" evidence="1">
    <location>
        <begin position="441"/>
        <end position="484"/>
    </location>
</feature>
<evidence type="ECO:0000256" key="1">
    <source>
        <dbReference type="SAM" id="MobiDB-lite"/>
    </source>
</evidence>
<feature type="compositionally biased region" description="Basic and acidic residues" evidence="1">
    <location>
        <begin position="56"/>
        <end position="70"/>
    </location>
</feature>
<reference evidence="3" key="1">
    <citation type="submission" date="2022-11" db="EMBL/GenBank/DDBJ databases">
        <authorList>
            <person name="Petersen C."/>
        </authorList>
    </citation>
    <scope>NUCLEOTIDE SEQUENCE</scope>
    <source>
        <strain evidence="3">IBT 22155</strain>
    </source>
</reference>
<reference evidence="3" key="2">
    <citation type="journal article" date="2023" name="IMA Fungus">
        <title>Comparative genomic study of the Penicillium genus elucidates a diverse pangenome and 15 lateral gene transfer events.</title>
        <authorList>
            <person name="Petersen C."/>
            <person name="Sorensen T."/>
            <person name="Nielsen M.R."/>
            <person name="Sondergaard T.E."/>
            <person name="Sorensen J.L."/>
            <person name="Fitzpatrick D.A."/>
            <person name="Frisvad J.C."/>
            <person name="Nielsen K.L."/>
        </authorList>
    </citation>
    <scope>NUCLEOTIDE SEQUENCE</scope>
    <source>
        <strain evidence="3">IBT 22155</strain>
    </source>
</reference>
<comment type="caution">
    <text evidence="3">The sequence shown here is derived from an EMBL/GenBank/DDBJ whole genome shotgun (WGS) entry which is preliminary data.</text>
</comment>
<evidence type="ECO:0000259" key="2">
    <source>
        <dbReference type="Pfam" id="PF25909"/>
    </source>
</evidence>
<gene>
    <name evidence="3" type="ORF">N7515_000072</name>
</gene>
<dbReference type="InterPro" id="IPR058706">
    <property type="entry name" value="zf-C2H2_AHC1-like"/>
</dbReference>
<dbReference type="Pfam" id="PF25909">
    <property type="entry name" value="zf-C2H2_AHC1"/>
    <property type="match status" value="1"/>
</dbReference>
<feature type="compositionally biased region" description="Pro residues" evidence="1">
    <location>
        <begin position="463"/>
        <end position="482"/>
    </location>
</feature>
<feature type="region of interest" description="Disordered" evidence="1">
    <location>
        <begin position="166"/>
        <end position="190"/>
    </location>
</feature>
<name>A0A9W9LB74_9EURO</name>
<dbReference type="Proteomes" id="UP001149079">
    <property type="component" value="Unassembled WGS sequence"/>
</dbReference>
<feature type="compositionally biased region" description="Basic residues" evidence="1">
    <location>
        <begin position="244"/>
        <end position="253"/>
    </location>
</feature>
<feature type="region of interest" description="Disordered" evidence="1">
    <location>
        <begin position="38"/>
        <end position="100"/>
    </location>
</feature>
<dbReference type="RefSeq" id="XP_056525982.1">
    <property type="nucleotide sequence ID" value="XM_056660816.1"/>
</dbReference>
<dbReference type="EMBL" id="JAPQKL010000001">
    <property type="protein sequence ID" value="KAJ5145508.1"/>
    <property type="molecule type" value="Genomic_DNA"/>
</dbReference>
<protein>
    <recommendedName>
        <fullName evidence="2">AHC1-like C2H2 zinc-finger domain-containing protein</fullName>
    </recommendedName>
</protein>
<feature type="compositionally biased region" description="Low complexity" evidence="1">
    <location>
        <begin position="667"/>
        <end position="678"/>
    </location>
</feature>
<feature type="compositionally biased region" description="Basic and acidic residues" evidence="1">
    <location>
        <begin position="689"/>
        <end position="708"/>
    </location>
</feature>
<accession>A0A9W9LB74</accession>
<evidence type="ECO:0000313" key="4">
    <source>
        <dbReference type="Proteomes" id="UP001149079"/>
    </source>
</evidence>
<dbReference type="OrthoDB" id="5355528at2759"/>
<sequence>MFRLLPWPSAIGGNKVIEEVKMLGSNCAGINTLPLPQLKRKRSDSDAPDAPAPTKVRADLPSEREQKESTEPVTQVTASTPSSTDPPVASARSLAQDAVAARPNPNIDRLRETITAQISLEVLLKHNELRLIEQELAKCQVALEQLRRCAEIPYPGSYVTGISPEVSSGTGASLLPPGNGPAPVSPAPWGVTDGPYTRHYAQWLLHDPRFDGGEPERRVSAHAPEGRSTRGRPSDAGIVEGNSRPKRGSKAAKHTSLSSGHAPVKEKPGPMIMWRKSDKVFVKLVCLDCRRDNFSSAQGFINHCRIAHNRNFRTHDEAALHCGRAVLFDPAGNIIATSFEPTPTPATDGSVHPLNRPHTAITPWKRLSKLRKEGAKDTAEGVQATAEGVQATAEGVQATAEDVQDTAEDVQDTAEDVQDTVNTVNTVNDIDTAKETVTPYKSAAFAGPTPPATTQPSVRRPSAPCPPPLSLPPNPQFLPSPATPHLSALMQSRGADLDMERLVHESRQSIDLNFLLSDESESESTQDSSVETTFQGFGARAGRQPMRMPVSQSAAEPENREDLGRADSPHAEEPTPSRPRPYLSLSLDDQSESFASRDEGLEHQLSPHAQSNQAPSLVSDDDDDYEAASDSSSSEVDEEEQEFRHIQVEDDERSAAPSAAADTKSGSSLPSPAPQSAQPLPPLKRKRSKEVSMAEEDVKRAKPNPSEH</sequence>
<dbReference type="GeneID" id="81399986"/>
<feature type="compositionally biased region" description="Polar residues" evidence="1">
    <location>
        <begin position="71"/>
        <end position="85"/>
    </location>
</feature>